<keyword evidence="2" id="KW-0223">Dioxygenase</keyword>
<name>A0ABY8BM42_AFICR</name>
<gene>
    <name evidence="2" type="ORF">AFIC_002617</name>
</gene>
<evidence type="ECO:0000256" key="1">
    <source>
        <dbReference type="ARBA" id="ARBA00001954"/>
    </source>
</evidence>
<organism evidence="2 3">
    <name type="scientific">Afipia carboxydohydrogena</name>
    <name type="common">Pseudomonas carboxydohydrogena</name>
    <dbReference type="NCBI Taxonomy" id="290"/>
    <lineage>
        <taxon>Bacteria</taxon>
        <taxon>Pseudomonadati</taxon>
        <taxon>Pseudomonadota</taxon>
        <taxon>Alphaproteobacteria</taxon>
        <taxon>Hyphomicrobiales</taxon>
        <taxon>Nitrobacteraceae</taxon>
        <taxon>Afipia</taxon>
    </lineage>
</organism>
<sequence length="278" mass="31632">MTNNGSQSYGVRRQHRASTEIEIYLEELRREGYVVLSDVFSPDIMKEASELIDATYALQVQETGEDILEKANDTDIVRCPLAYDRRFLDLSINETIQSIIKGVLGENYVLLQQNGIINRSKKTNFQTKWHRDLSYQHWICSQPLLLNFLICIDKFFVEGGATWILPGSHLHEEFPSDSYLARHAKPLEASAGSVIVLDGMTYHRGGVNTSPGYIRRALNNVVALPFMGQQIDMPRLLNSRGLKYSAEPFLYNYLGYRWNPASDAASWREHHAVGHAPK</sequence>
<proteinExistence type="predicted"/>
<dbReference type="Gene3D" id="2.60.120.620">
    <property type="entry name" value="q2cbj1_9rhob like domain"/>
    <property type="match status" value="1"/>
</dbReference>
<accession>A0ABY8BM42</accession>
<dbReference type="PANTHER" id="PTHR20883:SF48">
    <property type="entry name" value="ECTOINE DIOXYGENASE"/>
    <property type="match status" value="1"/>
</dbReference>
<dbReference type="Pfam" id="PF05721">
    <property type="entry name" value="PhyH"/>
    <property type="match status" value="1"/>
</dbReference>
<reference evidence="2 3" key="1">
    <citation type="submission" date="2022-11" db="EMBL/GenBank/DDBJ databases">
        <authorList>
            <person name="Siebert D."/>
            <person name="Busche T."/>
            <person name="Saydam E."/>
            <person name="Kalinowski J."/>
            <person name="Ruckert C."/>
            <person name="Blombach B."/>
        </authorList>
    </citation>
    <scope>NUCLEOTIDE SEQUENCE [LARGE SCALE GENOMIC DNA]</scope>
    <source>
        <strain evidence="2 3">DSM 1083</strain>
    </source>
</reference>
<dbReference type="SUPFAM" id="SSF51197">
    <property type="entry name" value="Clavaminate synthase-like"/>
    <property type="match status" value="1"/>
</dbReference>
<dbReference type="GO" id="GO:0051213">
    <property type="term" value="F:dioxygenase activity"/>
    <property type="evidence" value="ECO:0007669"/>
    <property type="project" value="UniProtKB-KW"/>
</dbReference>
<keyword evidence="3" id="KW-1185">Reference proteome</keyword>
<dbReference type="RefSeq" id="WP_275246667.1">
    <property type="nucleotide sequence ID" value="NZ_BAABDX010000001.1"/>
</dbReference>
<protein>
    <submittedName>
        <fullName evidence="2">Phytanoyl-CoA dioxygenase family protein</fullName>
    </submittedName>
</protein>
<dbReference type="EMBL" id="CP113162">
    <property type="protein sequence ID" value="WEF51053.1"/>
    <property type="molecule type" value="Genomic_DNA"/>
</dbReference>
<evidence type="ECO:0000313" key="2">
    <source>
        <dbReference type="EMBL" id="WEF51053.1"/>
    </source>
</evidence>
<evidence type="ECO:0000313" key="3">
    <source>
        <dbReference type="Proteomes" id="UP001213907"/>
    </source>
</evidence>
<keyword evidence="2" id="KW-0560">Oxidoreductase</keyword>
<dbReference type="Proteomes" id="UP001213907">
    <property type="component" value="Chromosome"/>
</dbReference>
<dbReference type="PANTHER" id="PTHR20883">
    <property type="entry name" value="PHYTANOYL-COA DIOXYGENASE DOMAIN CONTAINING 1"/>
    <property type="match status" value="1"/>
</dbReference>
<comment type="cofactor">
    <cofactor evidence="1">
        <name>Fe(2+)</name>
        <dbReference type="ChEBI" id="CHEBI:29033"/>
    </cofactor>
</comment>
<dbReference type="InterPro" id="IPR008775">
    <property type="entry name" value="Phytyl_CoA_dOase-like"/>
</dbReference>